<feature type="compositionally biased region" description="Basic and acidic residues" evidence="3">
    <location>
        <begin position="108"/>
        <end position="120"/>
    </location>
</feature>
<dbReference type="Gene3D" id="3.30.930.10">
    <property type="entry name" value="Bira Bifunctional Protein, Domain 2"/>
    <property type="match status" value="1"/>
</dbReference>
<evidence type="ECO:0000256" key="2">
    <source>
        <dbReference type="ARBA" id="ARBA00022598"/>
    </source>
</evidence>
<dbReference type="EMBL" id="CADEPM010000012">
    <property type="protein sequence ID" value="CAB3411115.1"/>
    <property type="molecule type" value="Genomic_DNA"/>
</dbReference>
<dbReference type="CDD" id="cd16442">
    <property type="entry name" value="BPL"/>
    <property type="match status" value="1"/>
</dbReference>
<dbReference type="InterPro" id="IPR004408">
    <property type="entry name" value="Biotin_CoA_COase_ligase"/>
</dbReference>
<reference evidence="5 6" key="1">
    <citation type="submission" date="2020-04" db="EMBL/GenBank/DDBJ databases">
        <authorList>
            <person name="Laetsch R D."/>
            <person name="Stevens L."/>
            <person name="Kumar S."/>
            <person name="Blaxter L. M."/>
        </authorList>
    </citation>
    <scope>NUCLEOTIDE SEQUENCE [LARGE SCALE GENOMIC DNA]</scope>
</reference>
<dbReference type="InterPro" id="IPR004143">
    <property type="entry name" value="BPL_LPL_catalytic"/>
</dbReference>
<gene>
    <name evidence="5" type="ORF">CBOVIS_LOCUS12540</name>
</gene>
<feature type="domain" description="BPL/LPL catalytic" evidence="4">
    <location>
        <begin position="461"/>
        <end position="646"/>
    </location>
</feature>
<evidence type="ECO:0000256" key="3">
    <source>
        <dbReference type="SAM" id="MobiDB-lite"/>
    </source>
</evidence>
<dbReference type="InterPro" id="IPR045864">
    <property type="entry name" value="aa-tRNA-synth_II/BPL/LPL"/>
</dbReference>
<protein>
    <recommendedName>
        <fullName evidence="4">BPL/LPL catalytic domain-containing protein</fullName>
    </recommendedName>
</protein>
<dbReference type="SUPFAM" id="SSF55681">
    <property type="entry name" value="Class II aaRS and biotin synthetases"/>
    <property type="match status" value="1"/>
</dbReference>
<dbReference type="Pfam" id="PF03099">
    <property type="entry name" value="BPL_LplA_LipB"/>
    <property type="match status" value="1"/>
</dbReference>
<evidence type="ECO:0000313" key="5">
    <source>
        <dbReference type="EMBL" id="CAB3411115.1"/>
    </source>
</evidence>
<evidence type="ECO:0000313" key="6">
    <source>
        <dbReference type="Proteomes" id="UP000494206"/>
    </source>
</evidence>
<name>A0A8S1FDS8_9PELO</name>
<keyword evidence="6" id="KW-1185">Reference proteome</keyword>
<dbReference type="GO" id="GO:0005737">
    <property type="term" value="C:cytoplasm"/>
    <property type="evidence" value="ECO:0007669"/>
    <property type="project" value="TreeGrafter"/>
</dbReference>
<evidence type="ECO:0000256" key="1">
    <source>
        <dbReference type="ARBA" id="ARBA00009934"/>
    </source>
</evidence>
<comment type="caution">
    <text evidence="5">The sequence shown here is derived from an EMBL/GenBank/DDBJ whole genome shotgun (WGS) entry which is preliminary data.</text>
</comment>
<dbReference type="AlphaFoldDB" id="A0A8S1FDS8"/>
<dbReference type="OrthoDB" id="10250105at2759"/>
<feature type="region of interest" description="Disordered" evidence="3">
    <location>
        <begin position="89"/>
        <end position="120"/>
    </location>
</feature>
<accession>A0A8S1FDS8</accession>
<feature type="compositionally biased region" description="Polar residues" evidence="3">
    <location>
        <begin position="98"/>
        <end position="107"/>
    </location>
</feature>
<dbReference type="PANTHER" id="PTHR12835:SF5">
    <property type="entry name" value="BIOTIN--PROTEIN LIGASE"/>
    <property type="match status" value="1"/>
</dbReference>
<feature type="region of interest" description="Disordered" evidence="3">
    <location>
        <begin position="141"/>
        <end position="166"/>
    </location>
</feature>
<dbReference type="PANTHER" id="PTHR12835">
    <property type="entry name" value="BIOTIN PROTEIN LIGASE"/>
    <property type="match status" value="1"/>
</dbReference>
<organism evidence="5 6">
    <name type="scientific">Caenorhabditis bovis</name>
    <dbReference type="NCBI Taxonomy" id="2654633"/>
    <lineage>
        <taxon>Eukaryota</taxon>
        <taxon>Metazoa</taxon>
        <taxon>Ecdysozoa</taxon>
        <taxon>Nematoda</taxon>
        <taxon>Chromadorea</taxon>
        <taxon>Rhabditida</taxon>
        <taxon>Rhabditina</taxon>
        <taxon>Rhabditomorpha</taxon>
        <taxon>Rhabditoidea</taxon>
        <taxon>Rhabditidae</taxon>
        <taxon>Peloderinae</taxon>
        <taxon>Caenorhabditis</taxon>
    </lineage>
</organism>
<dbReference type="PROSITE" id="PS51733">
    <property type="entry name" value="BPL_LPL_CATALYTIC"/>
    <property type="match status" value="1"/>
</dbReference>
<evidence type="ECO:0000259" key="4">
    <source>
        <dbReference type="PROSITE" id="PS51733"/>
    </source>
</evidence>
<proteinExistence type="inferred from homology"/>
<feature type="compositionally biased region" description="Low complexity" evidence="3">
    <location>
        <begin position="143"/>
        <end position="154"/>
    </location>
</feature>
<comment type="similarity">
    <text evidence="1">Belongs to the biotin--protein ligase family.</text>
</comment>
<dbReference type="Proteomes" id="UP000494206">
    <property type="component" value="Unassembled WGS sequence"/>
</dbReference>
<dbReference type="NCBIfam" id="TIGR00121">
    <property type="entry name" value="birA_ligase"/>
    <property type="match status" value="1"/>
</dbReference>
<sequence length="720" mass="81405">MDELRMIDETDTDTLVSERLIQAQESSKEKVSFAHLAQREDEKEVVNGERTLRRRPTPFPKKMERPEPELEEIVIPVIEFSKLPPIIKNGGKNRRSASMKTAQLIKQQNDRRFSAFPNDVDRGRSVSPSFDYYQSRSLRGFTSSASQKRNSSRSGTSREFFSSRDTKLKAMSKPNSILVYTGGDEKLYSEIRERLASLIPPDEITVFNISNEALKRQPWIEPSTICVILASTNELDDAAWSKVEAYFNQNGKIIFVCQNKLLASITGCERSKDQASILRLAFGNKNSLEATNKDFAKFLKKSLKTLPKTHSINETFRSKDVGFSVVLKKEEDTPLFLYMQNTGARHASALFSDATTQQLLAPNSNLLRDTLKNVGVNVMENQIPELTKGILVAEYDSIIDNIAGLRLGEEIGSNPTLLLRKSDVVAEIGLPEASRTLLPIEVAQREACVGEFNFDEYFNHLQVKLGQIVLNIDVATTTMDICTSLNNAIPAIENVLVVANQQVKGKGRGGNEFISPKGSALFNFSFIVKKSSRFAKNIPILQHVFCVALVDAARRISGHTDFPLRIKWPNDLYHERSHKVGGMLITCKSRDDAFLINIGCGINVSNEKPTVCLNDMMPKDSQNVITREKLIAETLNRYQYWMNDYEANGPEAFRRKYYEYWLHSQQEILLSDYNERVTIRGIDDYGYLEVRSKSNPDKIFSIGDDGNTFDMMKGLIRHKV</sequence>
<keyword evidence="2" id="KW-0436">Ligase</keyword>
<dbReference type="GO" id="GO:0004077">
    <property type="term" value="F:biotin--[biotin carboxyl-carrier protein] ligase activity"/>
    <property type="evidence" value="ECO:0007669"/>
    <property type="project" value="InterPro"/>
</dbReference>